<gene>
    <name evidence="7" type="ORF">HAX54_010343</name>
</gene>
<reference evidence="7 8" key="1">
    <citation type="journal article" date="2021" name="BMC Genomics">
        <title>Datura genome reveals duplications of psychoactive alkaloid biosynthetic genes and high mutation rate following tissue culture.</title>
        <authorList>
            <person name="Rajewski A."/>
            <person name="Carter-House D."/>
            <person name="Stajich J."/>
            <person name="Litt A."/>
        </authorList>
    </citation>
    <scope>NUCLEOTIDE SEQUENCE [LARGE SCALE GENOMIC DNA]</scope>
    <source>
        <strain evidence="7">AR-01</strain>
    </source>
</reference>
<dbReference type="InterPro" id="IPR008271">
    <property type="entry name" value="Ser/Thr_kinase_AS"/>
</dbReference>
<evidence type="ECO:0000256" key="4">
    <source>
        <dbReference type="ARBA" id="ARBA00022777"/>
    </source>
</evidence>
<protein>
    <recommendedName>
        <fullName evidence="6">Protein kinase domain-containing protein</fullName>
    </recommendedName>
</protein>
<dbReference type="PANTHER" id="PTHR27002:SF1117">
    <property type="entry name" value="CYSTEINE-RICH RECEPTOR-LIKE PROTEIN KINASE 19"/>
    <property type="match status" value="1"/>
</dbReference>
<proteinExistence type="predicted"/>
<sequence>MLIYEYMPNKSLDYYIYNQERRLVLNWEKKVQIIEGIIQGLLYLQEYSRLTIIHRDIKASNILLDIQMKPKISDFRMARIFKKDEVEANTSKIVGTWCMQIALLCVQKNPLDRPTMLQVSSMFKNFANLAMDSPKRPAFSVREDEKQSDSLMKFGSVQEIETATITQLIAR</sequence>
<dbReference type="PANTHER" id="PTHR27002">
    <property type="entry name" value="RECEPTOR-LIKE SERINE/THREONINE-PROTEIN KINASE SD1-8"/>
    <property type="match status" value="1"/>
</dbReference>
<keyword evidence="1" id="KW-0723">Serine/threonine-protein kinase</keyword>
<dbReference type="PROSITE" id="PS50011">
    <property type="entry name" value="PROTEIN_KINASE_DOM"/>
    <property type="match status" value="1"/>
</dbReference>
<evidence type="ECO:0000259" key="6">
    <source>
        <dbReference type="PROSITE" id="PS50011"/>
    </source>
</evidence>
<dbReference type="InterPro" id="IPR011009">
    <property type="entry name" value="Kinase-like_dom_sf"/>
</dbReference>
<dbReference type="EMBL" id="JACEIK010001569">
    <property type="protein sequence ID" value="MCD7470458.1"/>
    <property type="molecule type" value="Genomic_DNA"/>
</dbReference>
<evidence type="ECO:0000256" key="2">
    <source>
        <dbReference type="ARBA" id="ARBA00022679"/>
    </source>
</evidence>
<keyword evidence="3" id="KW-0547">Nucleotide-binding</keyword>
<feature type="domain" description="Protein kinase" evidence="6">
    <location>
        <begin position="1"/>
        <end position="171"/>
    </location>
</feature>
<dbReference type="Pfam" id="PF00069">
    <property type="entry name" value="Pkinase"/>
    <property type="match status" value="1"/>
</dbReference>
<keyword evidence="2" id="KW-0808">Transferase</keyword>
<name>A0ABS8TH37_DATST</name>
<keyword evidence="8" id="KW-1185">Reference proteome</keyword>
<evidence type="ECO:0000256" key="3">
    <source>
        <dbReference type="ARBA" id="ARBA00022741"/>
    </source>
</evidence>
<accession>A0ABS8TH37</accession>
<dbReference type="InterPro" id="IPR000719">
    <property type="entry name" value="Prot_kinase_dom"/>
</dbReference>
<evidence type="ECO:0000256" key="1">
    <source>
        <dbReference type="ARBA" id="ARBA00022527"/>
    </source>
</evidence>
<evidence type="ECO:0000313" key="7">
    <source>
        <dbReference type="EMBL" id="MCD7470458.1"/>
    </source>
</evidence>
<keyword evidence="5" id="KW-0067">ATP-binding</keyword>
<dbReference type="Gene3D" id="1.10.510.10">
    <property type="entry name" value="Transferase(Phosphotransferase) domain 1"/>
    <property type="match status" value="1"/>
</dbReference>
<evidence type="ECO:0000313" key="8">
    <source>
        <dbReference type="Proteomes" id="UP000823775"/>
    </source>
</evidence>
<dbReference type="SUPFAM" id="SSF56112">
    <property type="entry name" value="Protein kinase-like (PK-like)"/>
    <property type="match status" value="1"/>
</dbReference>
<dbReference type="PROSITE" id="PS00108">
    <property type="entry name" value="PROTEIN_KINASE_ST"/>
    <property type="match status" value="1"/>
</dbReference>
<dbReference type="Proteomes" id="UP000823775">
    <property type="component" value="Unassembled WGS sequence"/>
</dbReference>
<organism evidence="7 8">
    <name type="scientific">Datura stramonium</name>
    <name type="common">Jimsonweed</name>
    <name type="synonym">Common thornapple</name>
    <dbReference type="NCBI Taxonomy" id="4076"/>
    <lineage>
        <taxon>Eukaryota</taxon>
        <taxon>Viridiplantae</taxon>
        <taxon>Streptophyta</taxon>
        <taxon>Embryophyta</taxon>
        <taxon>Tracheophyta</taxon>
        <taxon>Spermatophyta</taxon>
        <taxon>Magnoliopsida</taxon>
        <taxon>eudicotyledons</taxon>
        <taxon>Gunneridae</taxon>
        <taxon>Pentapetalae</taxon>
        <taxon>asterids</taxon>
        <taxon>lamiids</taxon>
        <taxon>Solanales</taxon>
        <taxon>Solanaceae</taxon>
        <taxon>Solanoideae</taxon>
        <taxon>Datureae</taxon>
        <taxon>Datura</taxon>
    </lineage>
</organism>
<comment type="caution">
    <text evidence="7">The sequence shown here is derived from an EMBL/GenBank/DDBJ whole genome shotgun (WGS) entry which is preliminary data.</text>
</comment>
<keyword evidence="4" id="KW-0418">Kinase</keyword>
<evidence type="ECO:0000256" key="5">
    <source>
        <dbReference type="ARBA" id="ARBA00022840"/>
    </source>
</evidence>